<keyword evidence="7 10" id="KW-0067">ATP-binding</keyword>
<evidence type="ECO:0000256" key="3">
    <source>
        <dbReference type="ARBA" id="ARBA00005842"/>
    </source>
</evidence>
<evidence type="ECO:0000256" key="13">
    <source>
        <dbReference type="RuleBase" id="RU003785"/>
    </source>
</evidence>
<accession>A0A840EJX3</accession>
<feature type="binding site" evidence="10">
    <location>
        <begin position="10"/>
        <end position="17"/>
    </location>
    <ligand>
        <name>ATP</name>
        <dbReference type="ChEBI" id="CHEBI:30616"/>
    </ligand>
</feature>
<evidence type="ECO:0000313" key="15">
    <source>
        <dbReference type="Proteomes" id="UP000553034"/>
    </source>
</evidence>
<dbReference type="HAMAP" id="MF_00185">
    <property type="entry name" value="IPP_trans"/>
    <property type="match status" value="1"/>
</dbReference>
<evidence type="ECO:0000256" key="12">
    <source>
        <dbReference type="RuleBase" id="RU003784"/>
    </source>
</evidence>
<dbReference type="Gene3D" id="3.40.50.300">
    <property type="entry name" value="P-loop containing nucleotide triphosphate hydrolases"/>
    <property type="match status" value="1"/>
</dbReference>
<dbReference type="GO" id="GO:0005524">
    <property type="term" value="F:ATP binding"/>
    <property type="evidence" value="ECO:0007669"/>
    <property type="project" value="UniProtKB-UniRule"/>
</dbReference>
<dbReference type="SUPFAM" id="SSF52540">
    <property type="entry name" value="P-loop containing nucleoside triphosphate hydrolases"/>
    <property type="match status" value="2"/>
</dbReference>
<evidence type="ECO:0000256" key="5">
    <source>
        <dbReference type="ARBA" id="ARBA00022694"/>
    </source>
</evidence>
<dbReference type="InterPro" id="IPR039657">
    <property type="entry name" value="Dimethylallyltransferase"/>
</dbReference>
<feature type="site" description="Interaction with substrate tRNA" evidence="10">
    <location>
        <position position="123"/>
    </location>
</feature>
<feature type="region of interest" description="Interaction with substrate tRNA" evidence="10">
    <location>
        <begin position="159"/>
        <end position="163"/>
    </location>
</feature>
<reference evidence="14 15" key="1">
    <citation type="submission" date="2020-08" db="EMBL/GenBank/DDBJ databases">
        <title>Genomic Encyclopedia of Type Strains, Phase IV (KMG-IV): sequencing the most valuable type-strain genomes for metagenomic binning, comparative biology and taxonomic classification.</title>
        <authorList>
            <person name="Goeker M."/>
        </authorList>
    </citation>
    <scope>NUCLEOTIDE SEQUENCE [LARGE SCALE GENOMIC DNA]</scope>
    <source>
        <strain evidence="14 15">DSM 29568</strain>
    </source>
</reference>
<evidence type="ECO:0000256" key="10">
    <source>
        <dbReference type="HAMAP-Rule" id="MF_00185"/>
    </source>
</evidence>
<dbReference type="EC" id="2.5.1.75" evidence="10"/>
<dbReference type="InterPro" id="IPR027417">
    <property type="entry name" value="P-loop_NTPase"/>
</dbReference>
<protein>
    <recommendedName>
        <fullName evidence="10">tRNA dimethylallyltransferase</fullName>
        <ecNumber evidence="10">2.5.1.75</ecNumber>
    </recommendedName>
    <alternativeName>
        <fullName evidence="10">Dimethylallyl diphosphate:tRNA dimethylallyltransferase</fullName>
        <shortName evidence="10">DMAPP:tRNA dimethylallyltransferase</shortName>
        <shortName evidence="10">DMATase</shortName>
    </alternativeName>
    <alternativeName>
        <fullName evidence="10">Isopentenyl-diphosphate:tRNA isopentenyltransferase</fullName>
        <shortName evidence="10">IPP transferase</shortName>
        <shortName evidence="10">IPPT</shortName>
        <shortName evidence="10">IPTase</shortName>
    </alternativeName>
</protein>
<evidence type="ECO:0000256" key="7">
    <source>
        <dbReference type="ARBA" id="ARBA00022840"/>
    </source>
</evidence>
<keyword evidence="15" id="KW-1185">Reference proteome</keyword>
<dbReference type="Proteomes" id="UP000553034">
    <property type="component" value="Unassembled WGS sequence"/>
</dbReference>
<dbReference type="GO" id="GO:0052381">
    <property type="term" value="F:tRNA dimethylallyltransferase activity"/>
    <property type="evidence" value="ECO:0007669"/>
    <property type="project" value="UniProtKB-UniRule"/>
</dbReference>
<evidence type="ECO:0000313" key="14">
    <source>
        <dbReference type="EMBL" id="MBB4119702.1"/>
    </source>
</evidence>
<evidence type="ECO:0000256" key="4">
    <source>
        <dbReference type="ARBA" id="ARBA00022679"/>
    </source>
</evidence>
<name>A0A840EJX3_9FLAO</name>
<gene>
    <name evidence="10" type="primary">miaA</name>
    <name evidence="14" type="ORF">GGR32_002008</name>
</gene>
<proteinExistence type="inferred from homology"/>
<comment type="catalytic activity">
    <reaction evidence="9 10 11">
        <text>adenosine(37) in tRNA + dimethylallyl diphosphate = N(6)-dimethylallyladenosine(37) in tRNA + diphosphate</text>
        <dbReference type="Rhea" id="RHEA:26482"/>
        <dbReference type="Rhea" id="RHEA-COMP:10162"/>
        <dbReference type="Rhea" id="RHEA-COMP:10375"/>
        <dbReference type="ChEBI" id="CHEBI:33019"/>
        <dbReference type="ChEBI" id="CHEBI:57623"/>
        <dbReference type="ChEBI" id="CHEBI:74411"/>
        <dbReference type="ChEBI" id="CHEBI:74415"/>
        <dbReference type="EC" id="2.5.1.75"/>
    </reaction>
</comment>
<dbReference type="Pfam" id="PF01715">
    <property type="entry name" value="IPPT"/>
    <property type="match status" value="1"/>
</dbReference>
<dbReference type="Gene3D" id="1.10.20.140">
    <property type="match status" value="1"/>
</dbReference>
<keyword evidence="6 10" id="KW-0547">Nucleotide-binding</keyword>
<dbReference type="PANTHER" id="PTHR11088:SF60">
    <property type="entry name" value="TRNA DIMETHYLALLYLTRANSFERASE"/>
    <property type="match status" value="1"/>
</dbReference>
<dbReference type="RefSeq" id="WP_183478050.1">
    <property type="nucleotide sequence ID" value="NZ_JACIFO010000008.1"/>
</dbReference>
<dbReference type="PANTHER" id="PTHR11088">
    <property type="entry name" value="TRNA DIMETHYLALLYLTRANSFERASE"/>
    <property type="match status" value="1"/>
</dbReference>
<dbReference type="AlphaFoldDB" id="A0A840EJX3"/>
<dbReference type="GO" id="GO:0006400">
    <property type="term" value="P:tRNA modification"/>
    <property type="evidence" value="ECO:0007669"/>
    <property type="project" value="TreeGrafter"/>
</dbReference>
<organism evidence="14 15">
    <name type="scientific">Mesonia hippocampi</name>
    <dbReference type="NCBI Taxonomy" id="1628250"/>
    <lineage>
        <taxon>Bacteria</taxon>
        <taxon>Pseudomonadati</taxon>
        <taxon>Bacteroidota</taxon>
        <taxon>Flavobacteriia</taxon>
        <taxon>Flavobacteriales</taxon>
        <taxon>Flavobacteriaceae</taxon>
        <taxon>Mesonia</taxon>
    </lineage>
</organism>
<dbReference type="NCBIfam" id="TIGR00174">
    <property type="entry name" value="miaA"/>
    <property type="match status" value="1"/>
</dbReference>
<comment type="function">
    <text evidence="2 10 12">Catalyzes the transfer of a dimethylallyl group onto the adenine at position 37 in tRNAs that read codons beginning with uridine, leading to the formation of N6-(dimethylallyl)adenosine (i(6)A).</text>
</comment>
<dbReference type="EMBL" id="JACIFO010000008">
    <property type="protein sequence ID" value="MBB4119702.1"/>
    <property type="molecule type" value="Genomic_DNA"/>
</dbReference>
<dbReference type="InterPro" id="IPR018022">
    <property type="entry name" value="IPT"/>
</dbReference>
<evidence type="ECO:0000256" key="11">
    <source>
        <dbReference type="RuleBase" id="RU003783"/>
    </source>
</evidence>
<feature type="region of interest" description="Interaction with substrate tRNA" evidence="10">
    <location>
        <begin position="35"/>
        <end position="38"/>
    </location>
</feature>
<keyword evidence="4 10" id="KW-0808">Transferase</keyword>
<comment type="cofactor">
    <cofactor evidence="1 10">
        <name>Mg(2+)</name>
        <dbReference type="ChEBI" id="CHEBI:18420"/>
    </cofactor>
</comment>
<evidence type="ECO:0000256" key="1">
    <source>
        <dbReference type="ARBA" id="ARBA00001946"/>
    </source>
</evidence>
<keyword evidence="8 10" id="KW-0460">Magnesium</keyword>
<comment type="similarity">
    <text evidence="3 10 13">Belongs to the IPP transferase family.</text>
</comment>
<feature type="site" description="Interaction with substrate tRNA" evidence="10">
    <location>
        <position position="101"/>
    </location>
</feature>
<evidence type="ECO:0000256" key="8">
    <source>
        <dbReference type="ARBA" id="ARBA00022842"/>
    </source>
</evidence>
<keyword evidence="5 10" id="KW-0819">tRNA processing</keyword>
<feature type="binding site" evidence="10">
    <location>
        <begin position="12"/>
        <end position="17"/>
    </location>
    <ligand>
        <name>substrate</name>
    </ligand>
</feature>
<sequence>MNNILLSIIGPTAIGKTSLAIQLAREYQSDIISADSRQFFQEMNIGTAVPSKQELEMAKHHFIQHISIQQEYTVGDFEKEALNKLNYLFTKDNPQIMVGGSGLYIDAVINGLDKFPKVNPEIRIQLNSDLKEKGLPYLQQQLNVLDPITANKIALDNPQRVIRALEICIGSNKPYSSFINQPKEKRNFSTIKIGLTAPRDIIYQRIEQRVDIMMNNGLLEEVKKLLPYKNLNALNTVGYKELFLYLENKCSLETALDEIKKNTRRFAKRQLTWFRKDKNITWFDVTTNPLEDILTFVNQKTAPQD</sequence>
<comment type="caution">
    <text evidence="14">The sequence shown here is derived from an EMBL/GenBank/DDBJ whole genome shotgun (WGS) entry which is preliminary data.</text>
</comment>
<evidence type="ECO:0000256" key="6">
    <source>
        <dbReference type="ARBA" id="ARBA00022741"/>
    </source>
</evidence>
<evidence type="ECO:0000256" key="9">
    <source>
        <dbReference type="ARBA" id="ARBA00049563"/>
    </source>
</evidence>
<comment type="caution">
    <text evidence="10">Lacks conserved residue(s) required for the propagation of feature annotation.</text>
</comment>
<comment type="subunit">
    <text evidence="10">Monomer.</text>
</comment>
<evidence type="ECO:0000256" key="2">
    <source>
        <dbReference type="ARBA" id="ARBA00003213"/>
    </source>
</evidence>